<comment type="similarity">
    <text evidence="2">Belongs to the ATG22 family.</text>
</comment>
<evidence type="ECO:0000256" key="1">
    <source>
        <dbReference type="ARBA" id="ARBA00004127"/>
    </source>
</evidence>
<dbReference type="Gene3D" id="1.20.1250.20">
    <property type="entry name" value="MFS general substrate transporter like domains"/>
    <property type="match status" value="2"/>
</dbReference>
<dbReference type="EMBL" id="JATAAI010000051">
    <property type="protein sequence ID" value="KAK1733261.1"/>
    <property type="molecule type" value="Genomic_DNA"/>
</dbReference>
<feature type="transmembrane region" description="Helical" evidence="8">
    <location>
        <begin position="204"/>
        <end position="226"/>
    </location>
</feature>
<protein>
    <submittedName>
        <fullName evidence="9">Autophagy-related protein 22</fullName>
    </submittedName>
</protein>
<feature type="compositionally biased region" description="Polar residues" evidence="7">
    <location>
        <begin position="1"/>
        <end position="10"/>
    </location>
</feature>
<feature type="transmembrane region" description="Helical" evidence="8">
    <location>
        <begin position="299"/>
        <end position="323"/>
    </location>
</feature>
<keyword evidence="3" id="KW-0813">Transport</keyword>
<keyword evidence="4 8" id="KW-0812">Transmembrane</keyword>
<dbReference type="CDD" id="cd06174">
    <property type="entry name" value="MFS"/>
    <property type="match status" value="1"/>
</dbReference>
<feature type="transmembrane region" description="Helical" evidence="8">
    <location>
        <begin position="232"/>
        <end position="254"/>
    </location>
</feature>
<proteinExistence type="inferred from homology"/>
<dbReference type="InterPro" id="IPR024671">
    <property type="entry name" value="Atg22-like"/>
</dbReference>
<feature type="region of interest" description="Disordered" evidence="7">
    <location>
        <begin position="1"/>
        <end position="22"/>
    </location>
</feature>
<feature type="transmembrane region" description="Helical" evidence="8">
    <location>
        <begin position="365"/>
        <end position="385"/>
    </location>
</feature>
<feature type="transmembrane region" description="Helical" evidence="8">
    <location>
        <begin position="428"/>
        <end position="446"/>
    </location>
</feature>
<keyword evidence="6 8" id="KW-0472">Membrane</keyword>
<feature type="transmembrane region" description="Helical" evidence="8">
    <location>
        <begin position="134"/>
        <end position="153"/>
    </location>
</feature>
<sequence length="521" mass="57072">MTNNSKTSNIADKKEAAQLSSKDMPPLNCCKRLWDYQDTPEAKGYALLSMGRGVAVMANVVFNAALLELAQTAAGCLTGEEKEAAGEDYECTNKIYGQNPLALISNIAVVTGLLSAFFMPFIGVILDFTSYRRFIGIVFAAVFTLIQIIQISIGPRTWFPMVILQSVGGFCFAGMIMTSLAYLPEICELVGQEKHSKYTARFTAKQFTIQALFLMLVGGLSFAFGIAKNSTYTARMAMGLNSFFIAILFGVGWHKYMPSRPASRPLPEGLRSCTSVVVYGLKQNIATTKSIYHQYKKGLFWFLLAEVFAQSSVGALTTLAVVYLNDVVGLNTADVSLFFLVVLIGTIPGARLAPIVTKRSNPNVAWQISMVSLFITIVVGAFTLGNAPNKYFSFVWGFFVGFNLGWFYPTENLFFSCALPKGSEAEIAGFRVISSMILSWLPPLLFSLMISNGIDPKWGMMAMAVFLIFAAFLLAVGTGKWEDILLESGRSEAQDVEIDDAEILLESGRSETQDVEIPNVQ</sequence>
<keyword evidence="10" id="KW-1185">Reference proteome</keyword>
<feature type="transmembrane region" description="Helical" evidence="8">
    <location>
        <begin position="458"/>
        <end position="476"/>
    </location>
</feature>
<comment type="subcellular location">
    <subcellularLocation>
        <location evidence="1">Endomembrane system</location>
        <topology evidence="1">Multi-pass membrane protein</topology>
    </subcellularLocation>
</comment>
<dbReference type="InterPro" id="IPR050495">
    <property type="entry name" value="ATG22/LtaA_families"/>
</dbReference>
<dbReference type="PANTHER" id="PTHR23519">
    <property type="entry name" value="AUTOPHAGY-RELATED PROTEIN 22"/>
    <property type="match status" value="1"/>
</dbReference>
<feature type="transmembrane region" description="Helical" evidence="8">
    <location>
        <begin position="335"/>
        <end position="353"/>
    </location>
</feature>
<dbReference type="AlphaFoldDB" id="A0AAD8XTU5"/>
<keyword evidence="5 8" id="KW-1133">Transmembrane helix</keyword>
<evidence type="ECO:0000256" key="5">
    <source>
        <dbReference type="ARBA" id="ARBA00022989"/>
    </source>
</evidence>
<feature type="transmembrane region" description="Helical" evidence="8">
    <location>
        <begin position="159"/>
        <end position="183"/>
    </location>
</feature>
<accession>A0AAD8XTU5</accession>
<evidence type="ECO:0000256" key="3">
    <source>
        <dbReference type="ARBA" id="ARBA00022448"/>
    </source>
</evidence>
<gene>
    <name evidence="9" type="ORF">QTG54_015978</name>
</gene>
<dbReference type="Pfam" id="PF11700">
    <property type="entry name" value="ATG22"/>
    <property type="match status" value="1"/>
</dbReference>
<evidence type="ECO:0000256" key="6">
    <source>
        <dbReference type="ARBA" id="ARBA00023136"/>
    </source>
</evidence>
<evidence type="ECO:0000313" key="10">
    <source>
        <dbReference type="Proteomes" id="UP001224775"/>
    </source>
</evidence>
<evidence type="ECO:0000256" key="7">
    <source>
        <dbReference type="SAM" id="MobiDB-lite"/>
    </source>
</evidence>
<name>A0AAD8XTU5_9STRA</name>
<dbReference type="PANTHER" id="PTHR23519:SF1">
    <property type="entry name" value="AUTOPHAGY-RELATED PROTEIN 22"/>
    <property type="match status" value="1"/>
</dbReference>
<evidence type="ECO:0000313" key="9">
    <source>
        <dbReference type="EMBL" id="KAK1733261.1"/>
    </source>
</evidence>
<evidence type="ECO:0000256" key="2">
    <source>
        <dbReference type="ARBA" id="ARBA00006978"/>
    </source>
</evidence>
<feature type="transmembrane region" description="Helical" evidence="8">
    <location>
        <begin position="391"/>
        <end position="408"/>
    </location>
</feature>
<comment type="caution">
    <text evidence="9">The sequence shown here is derived from an EMBL/GenBank/DDBJ whole genome shotgun (WGS) entry which is preliminary data.</text>
</comment>
<evidence type="ECO:0000256" key="8">
    <source>
        <dbReference type="SAM" id="Phobius"/>
    </source>
</evidence>
<organism evidence="9 10">
    <name type="scientific">Skeletonema marinoi</name>
    <dbReference type="NCBI Taxonomy" id="267567"/>
    <lineage>
        <taxon>Eukaryota</taxon>
        <taxon>Sar</taxon>
        <taxon>Stramenopiles</taxon>
        <taxon>Ochrophyta</taxon>
        <taxon>Bacillariophyta</taxon>
        <taxon>Coscinodiscophyceae</taxon>
        <taxon>Thalassiosirophycidae</taxon>
        <taxon>Thalassiosirales</taxon>
        <taxon>Skeletonemataceae</taxon>
        <taxon>Skeletonema</taxon>
        <taxon>Skeletonema marinoi-dohrnii complex</taxon>
    </lineage>
</organism>
<dbReference type="SUPFAM" id="SSF103473">
    <property type="entry name" value="MFS general substrate transporter"/>
    <property type="match status" value="1"/>
</dbReference>
<dbReference type="Proteomes" id="UP001224775">
    <property type="component" value="Unassembled WGS sequence"/>
</dbReference>
<reference evidence="9" key="1">
    <citation type="submission" date="2023-06" db="EMBL/GenBank/DDBJ databases">
        <title>Survivors Of The Sea: Transcriptome response of Skeletonema marinoi to long-term dormancy.</title>
        <authorList>
            <person name="Pinder M.I.M."/>
            <person name="Kourtchenko O."/>
            <person name="Robertson E.K."/>
            <person name="Larsson T."/>
            <person name="Maumus F."/>
            <person name="Osuna-Cruz C.M."/>
            <person name="Vancaester E."/>
            <person name="Stenow R."/>
            <person name="Vandepoele K."/>
            <person name="Ploug H."/>
            <person name="Bruchert V."/>
            <person name="Godhe A."/>
            <person name="Topel M."/>
        </authorList>
    </citation>
    <scope>NUCLEOTIDE SEQUENCE</scope>
    <source>
        <strain evidence="9">R05AC</strain>
    </source>
</reference>
<feature type="transmembrane region" description="Helical" evidence="8">
    <location>
        <begin position="101"/>
        <end position="122"/>
    </location>
</feature>
<evidence type="ECO:0000256" key="4">
    <source>
        <dbReference type="ARBA" id="ARBA00022692"/>
    </source>
</evidence>
<dbReference type="GO" id="GO:0012505">
    <property type="term" value="C:endomembrane system"/>
    <property type="evidence" value="ECO:0007669"/>
    <property type="project" value="UniProtKB-SubCell"/>
</dbReference>
<dbReference type="InterPro" id="IPR036259">
    <property type="entry name" value="MFS_trans_sf"/>
</dbReference>